<dbReference type="PANTHER" id="PTHR48027">
    <property type="entry name" value="HETEROGENEOUS NUCLEAR RIBONUCLEOPROTEIN 87F-RELATED"/>
    <property type="match status" value="1"/>
</dbReference>
<dbReference type="GO" id="GO:0003723">
    <property type="term" value="F:RNA binding"/>
    <property type="evidence" value="ECO:0007669"/>
    <property type="project" value="UniProtKB-UniRule"/>
</dbReference>
<organism evidence="4 5">
    <name type="scientific">Castilleja foliolosa</name>
    <dbReference type="NCBI Taxonomy" id="1961234"/>
    <lineage>
        <taxon>Eukaryota</taxon>
        <taxon>Viridiplantae</taxon>
        <taxon>Streptophyta</taxon>
        <taxon>Embryophyta</taxon>
        <taxon>Tracheophyta</taxon>
        <taxon>Spermatophyta</taxon>
        <taxon>Magnoliopsida</taxon>
        <taxon>eudicotyledons</taxon>
        <taxon>Gunneridae</taxon>
        <taxon>Pentapetalae</taxon>
        <taxon>asterids</taxon>
        <taxon>lamiids</taxon>
        <taxon>Lamiales</taxon>
        <taxon>Orobanchaceae</taxon>
        <taxon>Pedicularideae</taxon>
        <taxon>Castillejinae</taxon>
        <taxon>Castilleja</taxon>
    </lineage>
</organism>
<dbReference type="InterPro" id="IPR035979">
    <property type="entry name" value="RBD_domain_sf"/>
</dbReference>
<dbReference type="AlphaFoldDB" id="A0ABD3E476"/>
<dbReference type="PROSITE" id="PS50102">
    <property type="entry name" value="RRM"/>
    <property type="match status" value="1"/>
</dbReference>
<dbReference type="SMART" id="SM00360">
    <property type="entry name" value="RRM"/>
    <property type="match status" value="1"/>
</dbReference>
<evidence type="ECO:0000256" key="2">
    <source>
        <dbReference type="PROSITE-ProRule" id="PRU00176"/>
    </source>
</evidence>
<sequence length="184" mass="20389">MSLFSWSCNIPISCPKSQRNYALQRPFISKMIIPKTPDLGITKISISTPTKHTFIQAAKLSSSLSSPEDLDKGFAPNVIIFVKGLAQSTSEGGLKQAFSRYGDVSRVKIVRDKKTKLSLGFAYVWFVKEDHGQAAVSEMNGEFFFSKAGLYMCRSQSPKLAKFVRSIARTGSSSYKRLTLTNLT</sequence>
<keyword evidence="1 2" id="KW-0694">RNA-binding</keyword>
<name>A0ABD3E476_9LAMI</name>
<dbReference type="Pfam" id="PF00076">
    <property type="entry name" value="RRM_1"/>
    <property type="match status" value="1"/>
</dbReference>
<dbReference type="InterPro" id="IPR052462">
    <property type="entry name" value="SLIRP/GR-RBP-like"/>
</dbReference>
<keyword evidence="5" id="KW-1185">Reference proteome</keyword>
<comment type="caution">
    <text evidence="4">The sequence shown here is derived from an EMBL/GenBank/DDBJ whole genome shotgun (WGS) entry which is preliminary data.</text>
</comment>
<proteinExistence type="predicted"/>
<reference evidence="5" key="1">
    <citation type="journal article" date="2024" name="IScience">
        <title>Strigolactones Initiate the Formation of Haustorium-like Structures in Castilleja.</title>
        <authorList>
            <person name="Buerger M."/>
            <person name="Peterson D."/>
            <person name="Chory J."/>
        </authorList>
    </citation>
    <scope>NUCLEOTIDE SEQUENCE [LARGE SCALE GENOMIC DNA]</scope>
</reference>
<accession>A0ABD3E476</accession>
<evidence type="ECO:0000313" key="4">
    <source>
        <dbReference type="EMBL" id="KAL3648929.1"/>
    </source>
</evidence>
<dbReference type="InterPro" id="IPR012677">
    <property type="entry name" value="Nucleotide-bd_a/b_plait_sf"/>
</dbReference>
<dbReference type="EMBL" id="JAVIJP010000007">
    <property type="protein sequence ID" value="KAL3648929.1"/>
    <property type="molecule type" value="Genomic_DNA"/>
</dbReference>
<dbReference type="InterPro" id="IPR000504">
    <property type="entry name" value="RRM_dom"/>
</dbReference>
<gene>
    <name evidence="4" type="ORF">CASFOL_005332</name>
</gene>
<dbReference type="Gene3D" id="3.30.70.330">
    <property type="match status" value="1"/>
</dbReference>
<evidence type="ECO:0000259" key="3">
    <source>
        <dbReference type="PROSITE" id="PS50102"/>
    </source>
</evidence>
<evidence type="ECO:0000313" key="5">
    <source>
        <dbReference type="Proteomes" id="UP001632038"/>
    </source>
</evidence>
<protein>
    <recommendedName>
        <fullName evidence="3">RRM domain-containing protein</fullName>
    </recommendedName>
</protein>
<evidence type="ECO:0000256" key="1">
    <source>
        <dbReference type="ARBA" id="ARBA00022884"/>
    </source>
</evidence>
<dbReference type="Proteomes" id="UP001632038">
    <property type="component" value="Unassembled WGS sequence"/>
</dbReference>
<feature type="domain" description="RRM" evidence="3">
    <location>
        <begin position="78"/>
        <end position="157"/>
    </location>
</feature>
<dbReference type="SUPFAM" id="SSF54928">
    <property type="entry name" value="RNA-binding domain, RBD"/>
    <property type="match status" value="1"/>
</dbReference>